<dbReference type="NCBIfam" id="TIGR01573">
    <property type="entry name" value="cas2"/>
    <property type="match status" value="1"/>
</dbReference>
<keyword evidence="4 9" id="KW-0479">Metal-binding</keyword>
<protein>
    <recommendedName>
        <fullName evidence="9">CRISPR-associated endoribonuclease Cas2</fullName>
        <ecNumber evidence="9">3.1.-.-</ecNumber>
    </recommendedName>
</protein>
<dbReference type="GO" id="GO:0043571">
    <property type="term" value="P:maintenance of CRISPR repeat elements"/>
    <property type="evidence" value="ECO:0007669"/>
    <property type="project" value="UniProtKB-UniRule"/>
</dbReference>
<evidence type="ECO:0000256" key="3">
    <source>
        <dbReference type="ARBA" id="ARBA00022722"/>
    </source>
</evidence>
<evidence type="ECO:0000313" key="10">
    <source>
        <dbReference type="EMBL" id="KPL82639.1"/>
    </source>
</evidence>
<comment type="subunit">
    <text evidence="9">Homodimer, forms a heterotetramer with a Cas1 homodimer.</text>
</comment>
<keyword evidence="11" id="KW-1185">Reference proteome</keyword>
<keyword evidence="3 9" id="KW-0540">Nuclease</keyword>
<evidence type="ECO:0000256" key="9">
    <source>
        <dbReference type="HAMAP-Rule" id="MF_01471"/>
    </source>
</evidence>
<dbReference type="GO" id="GO:0004521">
    <property type="term" value="F:RNA endonuclease activity"/>
    <property type="evidence" value="ECO:0007669"/>
    <property type="project" value="InterPro"/>
</dbReference>
<comment type="similarity">
    <text evidence="2 9">Belongs to the CRISPR-associated endoribonuclease Cas2 protein family.</text>
</comment>
<dbReference type="PANTHER" id="PTHR34405:SF3">
    <property type="entry name" value="CRISPR-ASSOCIATED ENDORIBONUCLEASE CAS2 3"/>
    <property type="match status" value="1"/>
</dbReference>
<dbReference type="Pfam" id="PF09827">
    <property type="entry name" value="CRISPR_Cas2"/>
    <property type="match status" value="1"/>
</dbReference>
<dbReference type="HAMAP" id="MF_01471">
    <property type="entry name" value="Cas2"/>
    <property type="match status" value="1"/>
</dbReference>
<proteinExistence type="inferred from homology"/>
<keyword evidence="5 9" id="KW-0255">Endonuclease</keyword>
<evidence type="ECO:0000256" key="6">
    <source>
        <dbReference type="ARBA" id="ARBA00022801"/>
    </source>
</evidence>
<dbReference type="GO" id="GO:0051607">
    <property type="term" value="P:defense response to virus"/>
    <property type="evidence" value="ECO:0007669"/>
    <property type="project" value="UniProtKB-UniRule"/>
</dbReference>
<sequence>MGVEKTPNLILVYDIVDDRKRAKIADICLDYGLDRIQFSAFVGWLIPSKQKELMIKIKRTLGKSPGNVQLVPICAEDWQKRKIIDQREQR</sequence>
<dbReference type="AlphaFoldDB" id="A0A0P6Y165"/>
<feature type="binding site" evidence="9">
    <location>
        <position position="14"/>
    </location>
    <ligand>
        <name>Mg(2+)</name>
        <dbReference type="ChEBI" id="CHEBI:18420"/>
        <note>catalytic</note>
    </ligand>
</feature>
<keyword evidence="7 9" id="KW-0460">Magnesium</keyword>
<organism evidence="10 11">
    <name type="scientific">Thermanaerothrix daxensis</name>
    <dbReference type="NCBI Taxonomy" id="869279"/>
    <lineage>
        <taxon>Bacteria</taxon>
        <taxon>Bacillati</taxon>
        <taxon>Chloroflexota</taxon>
        <taxon>Anaerolineae</taxon>
        <taxon>Anaerolineales</taxon>
        <taxon>Anaerolineaceae</taxon>
        <taxon>Thermanaerothrix</taxon>
    </lineage>
</organism>
<accession>A0A0P6Y165</accession>
<dbReference type="SUPFAM" id="SSF143430">
    <property type="entry name" value="TTP0101/SSO1404-like"/>
    <property type="match status" value="1"/>
</dbReference>
<dbReference type="PANTHER" id="PTHR34405">
    <property type="entry name" value="CRISPR-ASSOCIATED ENDORIBONUCLEASE CAS2"/>
    <property type="match status" value="1"/>
</dbReference>
<dbReference type="EC" id="3.1.-.-" evidence="9"/>
<evidence type="ECO:0000256" key="1">
    <source>
        <dbReference type="ARBA" id="ARBA00001946"/>
    </source>
</evidence>
<keyword evidence="6 9" id="KW-0378">Hydrolase</keyword>
<dbReference type="Proteomes" id="UP000050544">
    <property type="component" value="Unassembled WGS sequence"/>
</dbReference>
<dbReference type="CDD" id="cd09725">
    <property type="entry name" value="Cas2_I_II_III"/>
    <property type="match status" value="1"/>
</dbReference>
<dbReference type="GO" id="GO:0046872">
    <property type="term" value="F:metal ion binding"/>
    <property type="evidence" value="ECO:0007669"/>
    <property type="project" value="UniProtKB-UniRule"/>
</dbReference>
<evidence type="ECO:0000256" key="8">
    <source>
        <dbReference type="ARBA" id="ARBA00023118"/>
    </source>
</evidence>
<dbReference type="OrthoDB" id="9798176at2"/>
<evidence type="ECO:0000256" key="2">
    <source>
        <dbReference type="ARBA" id="ARBA00009959"/>
    </source>
</evidence>
<dbReference type="InterPro" id="IPR019199">
    <property type="entry name" value="Virulence_VapD/CRISPR_Cas2"/>
</dbReference>
<dbReference type="STRING" id="869279.SE15_11095"/>
<dbReference type="Gene3D" id="3.30.70.240">
    <property type="match status" value="1"/>
</dbReference>
<keyword evidence="8 9" id="KW-0051">Antiviral defense</keyword>
<gene>
    <name evidence="9" type="primary">cas2</name>
    <name evidence="10" type="ORF">SE15_11095</name>
</gene>
<evidence type="ECO:0000256" key="5">
    <source>
        <dbReference type="ARBA" id="ARBA00022759"/>
    </source>
</evidence>
<comment type="cofactor">
    <cofactor evidence="1 9">
        <name>Mg(2+)</name>
        <dbReference type="ChEBI" id="CHEBI:18420"/>
    </cofactor>
</comment>
<dbReference type="EMBL" id="LGKO01000005">
    <property type="protein sequence ID" value="KPL82639.1"/>
    <property type="molecule type" value="Genomic_DNA"/>
</dbReference>
<dbReference type="GO" id="GO:0016787">
    <property type="term" value="F:hydrolase activity"/>
    <property type="evidence" value="ECO:0007669"/>
    <property type="project" value="UniProtKB-KW"/>
</dbReference>
<name>A0A0P6Y165_9CHLR</name>
<comment type="caution">
    <text evidence="10">The sequence shown here is derived from an EMBL/GenBank/DDBJ whole genome shotgun (WGS) entry which is preliminary data.</text>
</comment>
<evidence type="ECO:0000256" key="4">
    <source>
        <dbReference type="ARBA" id="ARBA00022723"/>
    </source>
</evidence>
<reference evidence="10 11" key="1">
    <citation type="submission" date="2015-07" db="EMBL/GenBank/DDBJ databases">
        <title>Whole genome sequence of Thermanaerothrix daxensis DSM 23592.</title>
        <authorList>
            <person name="Hemp J."/>
            <person name="Ward L.M."/>
            <person name="Pace L.A."/>
            <person name="Fischer W.W."/>
        </authorList>
    </citation>
    <scope>NUCLEOTIDE SEQUENCE [LARGE SCALE GENOMIC DNA]</scope>
    <source>
        <strain evidence="10 11">GNS-1</strain>
    </source>
</reference>
<evidence type="ECO:0000313" key="11">
    <source>
        <dbReference type="Proteomes" id="UP000050544"/>
    </source>
</evidence>
<dbReference type="RefSeq" id="WP_054522165.1">
    <property type="nucleotide sequence ID" value="NZ_LGKO01000005.1"/>
</dbReference>
<comment type="function">
    <text evidence="9">CRISPR (clustered regularly interspaced short palindromic repeat), is an adaptive immune system that provides protection against mobile genetic elements (viruses, transposable elements and conjugative plasmids). CRISPR clusters contain sequences complementary to antecedent mobile elements and target invading nucleic acids. CRISPR clusters are transcribed and processed into CRISPR RNA (crRNA). Functions as a ssRNA-specific endoribonuclease. Involved in the integration of spacer DNA into the CRISPR cassette.</text>
</comment>
<dbReference type="InterPro" id="IPR021127">
    <property type="entry name" value="CRISPR_associated_Cas2"/>
</dbReference>
<evidence type="ECO:0000256" key="7">
    <source>
        <dbReference type="ARBA" id="ARBA00022842"/>
    </source>
</evidence>